<sequence length="1101" mass="122380">MSGRVRVLYVTPRRALGKRLESLFASERPDVAFSFVTSVEGARAALRAERIDRVVLDAAVGGPASERELRREDSDASVTTISSTGVGRSSEEIGGQLSGGEPEPVRALARRIVDGVAFEAVADGGVEDDHFWALAEGLSDGVLVIDTDSVVRFANPAVEGIFGYAPDELVGESLTKLMPEDLAERHRERIESYLREGERHVDWNYLELTGRHRDGSDVALSVSFSEYVAGDEVRFTGVVRDISERKRRESELHDRIRQQRALSTFSRHALGDEPLDDLMDEAVELVAEALEQEYAGVLEYRADSDDLLTRAVAGWSDDIVDSAAIGTERDSQAGYTLLTEEPVVTEDLTTEDRFSSDELLESVDATGGISALIGSPDEPWGVLGSHDPDPQSYADHDVQFVQSIAHILATVIQRRERERRLERSEAMLDAVGDGVYALDADSRFVAVNDAYVDLTGYDPEELLGEHASKVIGPSLYEDSKRIQAVLEGGEDVVTTEVTLPTADGGSIPVEVRITPFSLGDETGRVGVVRDVSERKHREEKLTSLNEMFRSLVDAETRTEICQCGVDTAVEVLGFPNAAVALYDDDTNSLVPTVRRWNGDDIDDALLGSRAEGVAWQTFVESETKQYDELRSELDADTAMQSALAVPLGKYGVFIAASPDRDAFDATDRSLADMLSSNLRSALDRSEREETLRDQRNDLQKKNRELERVNRLNSVIREITKALTQASSKEDVMQAVCSRLTESGPYRFAWFGTHDTATDEVRPEAWAGVEEGYLETIDVNAASDEPEGRGPSGRAIRTREIQVQNDLLGDPPFDPWREQALKRGYRSSASVPVVYGGTLRGVLNLYAGEPGIFDELERAVLSELGETIGYALNALEQKQALVSERSVELDFRIRGTGNPILEFVDQTDTEFEFENAVQRSDGRLHVFFTIRDRSPEETLEFVGTIPWIESVRLVTERDGECLYECALSDRSFLRSLMDRGAMPKTITATEGEGRFVIRLPQSADVRTFVDLFEDYYDDVDLVARRERDEPVMTRQDFESELDERLTERQSEVLRTAFFSGFFEWPRESTAEEIAEALGVSQPTVSRHIRGAERTLFGLLFEE</sequence>
<proteinExistence type="predicted"/>
<keyword evidence="1" id="KW-0805">Transcription regulation</keyword>
<dbReference type="Pfam" id="PF13185">
    <property type="entry name" value="GAF_2"/>
    <property type="match status" value="2"/>
</dbReference>
<protein>
    <submittedName>
        <fullName evidence="7">PAS domain S-box protein</fullName>
    </submittedName>
</protein>
<dbReference type="Pfam" id="PF00989">
    <property type="entry name" value="PAS"/>
    <property type="match status" value="1"/>
</dbReference>
<dbReference type="Pfam" id="PF15915">
    <property type="entry name" value="BAT"/>
    <property type="match status" value="1"/>
</dbReference>
<dbReference type="PANTHER" id="PTHR34236">
    <property type="entry name" value="DIMETHYL SULFOXIDE REDUCTASE TRANSCRIPTIONAL ACTIVATOR"/>
    <property type="match status" value="1"/>
</dbReference>
<organism evidence="7 8">
    <name type="scientific">Halorussus aquaticus</name>
    <dbReference type="NCBI Taxonomy" id="2953748"/>
    <lineage>
        <taxon>Archaea</taxon>
        <taxon>Methanobacteriati</taxon>
        <taxon>Methanobacteriota</taxon>
        <taxon>Stenosarchaea group</taxon>
        <taxon>Halobacteria</taxon>
        <taxon>Halobacteriales</taxon>
        <taxon>Haladaptataceae</taxon>
        <taxon>Halorussus</taxon>
    </lineage>
</organism>
<comment type="caution">
    <text evidence="7">The sequence shown here is derived from an EMBL/GenBank/DDBJ whole genome shotgun (WGS) entry which is preliminary data.</text>
</comment>
<dbReference type="SUPFAM" id="SSF55785">
    <property type="entry name" value="PYP-like sensor domain (PAS domain)"/>
    <property type="match status" value="2"/>
</dbReference>
<reference evidence="7 8" key="1">
    <citation type="journal article" date="2019" name="Int. J. Syst. Evol. Microbiol.">
        <title>The Global Catalogue of Microorganisms (GCM) 10K type strain sequencing project: providing services to taxonomists for standard genome sequencing and annotation.</title>
        <authorList>
            <consortium name="The Broad Institute Genomics Platform"/>
            <consortium name="The Broad Institute Genome Sequencing Center for Infectious Disease"/>
            <person name="Wu L."/>
            <person name="Ma J."/>
        </authorList>
    </citation>
    <scope>NUCLEOTIDE SEQUENCE [LARGE SCALE GENOMIC DNA]</scope>
    <source>
        <strain evidence="7 8">XZYJ18</strain>
    </source>
</reference>
<gene>
    <name evidence="7" type="ORF">ACFO9K_03715</name>
</gene>
<dbReference type="InterPro" id="IPR003018">
    <property type="entry name" value="GAF"/>
</dbReference>
<feature type="region of interest" description="Disordered" evidence="4">
    <location>
        <begin position="66"/>
        <end position="102"/>
    </location>
</feature>
<name>A0ABD5PYL6_9EURY</name>
<dbReference type="InterPro" id="IPR035965">
    <property type="entry name" value="PAS-like_dom_sf"/>
</dbReference>
<dbReference type="Pfam" id="PF08448">
    <property type="entry name" value="PAS_4"/>
    <property type="match status" value="1"/>
</dbReference>
<feature type="domain" description="PAS" evidence="5">
    <location>
        <begin position="127"/>
        <end position="197"/>
    </location>
</feature>
<dbReference type="Pfam" id="PF04967">
    <property type="entry name" value="HTH_10"/>
    <property type="match status" value="1"/>
</dbReference>
<dbReference type="InterPro" id="IPR000700">
    <property type="entry name" value="PAS-assoc_C"/>
</dbReference>
<dbReference type="PROSITE" id="PS50112">
    <property type="entry name" value="PAS"/>
    <property type="match status" value="2"/>
</dbReference>
<dbReference type="SMART" id="SM00065">
    <property type="entry name" value="GAF"/>
    <property type="match status" value="3"/>
</dbReference>
<dbReference type="EMBL" id="JBHSHT010000001">
    <property type="protein sequence ID" value="MFC4823364.1"/>
    <property type="molecule type" value="Genomic_DNA"/>
</dbReference>
<evidence type="ECO:0000256" key="1">
    <source>
        <dbReference type="ARBA" id="ARBA00023015"/>
    </source>
</evidence>
<accession>A0ABD5PYL6</accession>
<feature type="domain" description="PAC" evidence="6">
    <location>
        <begin position="204"/>
        <end position="254"/>
    </location>
</feature>
<dbReference type="SUPFAM" id="SSF55781">
    <property type="entry name" value="GAF domain-like"/>
    <property type="match status" value="3"/>
</dbReference>
<evidence type="ECO:0000256" key="3">
    <source>
        <dbReference type="SAM" id="Coils"/>
    </source>
</evidence>
<dbReference type="InterPro" id="IPR013324">
    <property type="entry name" value="RNA_pol_sigma_r3/r4-like"/>
</dbReference>
<keyword evidence="2" id="KW-0804">Transcription</keyword>
<keyword evidence="3" id="KW-0175">Coiled coil</keyword>
<evidence type="ECO:0000313" key="7">
    <source>
        <dbReference type="EMBL" id="MFC4823364.1"/>
    </source>
</evidence>
<dbReference type="PROSITE" id="PS50113">
    <property type="entry name" value="PAC"/>
    <property type="match status" value="2"/>
</dbReference>
<dbReference type="InterPro" id="IPR007050">
    <property type="entry name" value="HTH_bacterioopsin"/>
</dbReference>
<dbReference type="Gene3D" id="3.30.450.20">
    <property type="entry name" value="PAS domain"/>
    <property type="match status" value="2"/>
</dbReference>
<dbReference type="InterPro" id="IPR029016">
    <property type="entry name" value="GAF-like_dom_sf"/>
</dbReference>
<keyword evidence="8" id="KW-1185">Reference proteome</keyword>
<dbReference type="Pfam" id="PF01590">
    <property type="entry name" value="GAF"/>
    <property type="match status" value="1"/>
</dbReference>
<dbReference type="InterPro" id="IPR000014">
    <property type="entry name" value="PAS"/>
</dbReference>
<evidence type="ECO:0000259" key="6">
    <source>
        <dbReference type="PROSITE" id="PS50113"/>
    </source>
</evidence>
<dbReference type="Proteomes" id="UP001595945">
    <property type="component" value="Unassembled WGS sequence"/>
</dbReference>
<dbReference type="InterPro" id="IPR001610">
    <property type="entry name" value="PAC"/>
</dbReference>
<evidence type="ECO:0000313" key="8">
    <source>
        <dbReference type="Proteomes" id="UP001595945"/>
    </source>
</evidence>
<evidence type="ECO:0000259" key="5">
    <source>
        <dbReference type="PROSITE" id="PS50112"/>
    </source>
</evidence>
<dbReference type="GeneID" id="73045587"/>
<dbReference type="AlphaFoldDB" id="A0ABD5PYL6"/>
<dbReference type="SMART" id="SM00091">
    <property type="entry name" value="PAS"/>
    <property type="match status" value="2"/>
</dbReference>
<feature type="compositionally biased region" description="Polar residues" evidence="4">
    <location>
        <begin position="76"/>
        <end position="87"/>
    </location>
</feature>
<dbReference type="InterPro" id="IPR013767">
    <property type="entry name" value="PAS_fold"/>
</dbReference>
<dbReference type="RefSeq" id="WP_254267159.1">
    <property type="nucleotide sequence ID" value="NZ_CP100400.1"/>
</dbReference>
<dbReference type="SUPFAM" id="SSF88659">
    <property type="entry name" value="Sigma3 and sigma4 domains of RNA polymerase sigma factors"/>
    <property type="match status" value="1"/>
</dbReference>
<dbReference type="CDD" id="cd00130">
    <property type="entry name" value="PAS"/>
    <property type="match status" value="2"/>
</dbReference>
<dbReference type="PANTHER" id="PTHR34236:SF1">
    <property type="entry name" value="DIMETHYL SULFOXIDE REDUCTASE TRANSCRIPTIONAL ACTIVATOR"/>
    <property type="match status" value="1"/>
</dbReference>
<evidence type="ECO:0000256" key="2">
    <source>
        <dbReference type="ARBA" id="ARBA00023163"/>
    </source>
</evidence>
<feature type="domain" description="PAC" evidence="6">
    <location>
        <begin position="493"/>
        <end position="543"/>
    </location>
</feature>
<evidence type="ECO:0000256" key="4">
    <source>
        <dbReference type="SAM" id="MobiDB-lite"/>
    </source>
</evidence>
<dbReference type="NCBIfam" id="TIGR00229">
    <property type="entry name" value="sensory_box"/>
    <property type="match status" value="2"/>
</dbReference>
<dbReference type="InterPro" id="IPR031803">
    <property type="entry name" value="BAT_GAF/HTH-assoc"/>
</dbReference>
<dbReference type="InterPro" id="IPR013656">
    <property type="entry name" value="PAS_4"/>
</dbReference>
<dbReference type="SMART" id="SM00086">
    <property type="entry name" value="PAC"/>
    <property type="match status" value="2"/>
</dbReference>
<dbReference type="InterPro" id="IPR036388">
    <property type="entry name" value="WH-like_DNA-bd_sf"/>
</dbReference>
<dbReference type="Gene3D" id="3.30.450.40">
    <property type="match status" value="3"/>
</dbReference>
<feature type="domain" description="PAS" evidence="5">
    <location>
        <begin position="420"/>
        <end position="474"/>
    </location>
</feature>
<feature type="coiled-coil region" evidence="3">
    <location>
        <begin position="684"/>
        <end position="711"/>
    </location>
</feature>
<dbReference type="Gene3D" id="1.10.10.10">
    <property type="entry name" value="Winged helix-like DNA-binding domain superfamily/Winged helix DNA-binding domain"/>
    <property type="match status" value="1"/>
</dbReference>